<dbReference type="PRINTS" id="PR01630">
    <property type="entry name" value="LVDCCALPHA1"/>
</dbReference>
<dbReference type="InterPro" id="IPR014873">
    <property type="entry name" value="VDCC_a1su_IQ"/>
</dbReference>
<dbReference type="GO" id="GO:0098703">
    <property type="term" value="P:calcium ion import across plasma membrane"/>
    <property type="evidence" value="ECO:0007669"/>
    <property type="project" value="TreeGrafter"/>
</dbReference>
<dbReference type="Pfam" id="PF08763">
    <property type="entry name" value="Ca_chan_IQ"/>
    <property type="match status" value="1"/>
</dbReference>
<feature type="binding site" evidence="17">
    <location>
        <position position="292"/>
    </location>
    <ligand>
        <name>Ca(2+)</name>
        <dbReference type="ChEBI" id="CHEBI:29108"/>
    </ligand>
</feature>
<dbReference type="FunFam" id="1.20.120.350:FF:000001">
    <property type="entry name" value="Voltage-dependent L-type calcium channel subunit alpha"/>
    <property type="match status" value="1"/>
</dbReference>
<keyword evidence="14" id="KW-1015">Disulfide bond</keyword>
<keyword evidence="5 19" id="KW-0107">Calcium channel</keyword>
<dbReference type="InterPro" id="IPR005446">
    <property type="entry name" value="VDCC_L_a1su"/>
</dbReference>
<dbReference type="InterPro" id="IPR005821">
    <property type="entry name" value="Ion_trans_dom"/>
</dbReference>
<evidence type="ECO:0000256" key="2">
    <source>
        <dbReference type="ARBA" id="ARBA00022448"/>
    </source>
</evidence>
<evidence type="ECO:0000256" key="9">
    <source>
        <dbReference type="ARBA" id="ARBA00022837"/>
    </source>
</evidence>
<keyword evidence="10 19" id="KW-0851">Voltage-gated channel</keyword>
<feature type="transmembrane region" description="Helical" evidence="21">
    <location>
        <begin position="1263"/>
        <end position="1281"/>
    </location>
</feature>
<dbReference type="InterPro" id="IPR002077">
    <property type="entry name" value="VDCCAlpha1"/>
</dbReference>
<dbReference type="InterPro" id="IPR011992">
    <property type="entry name" value="EF-hand-dom_pair"/>
</dbReference>
<evidence type="ECO:0000256" key="5">
    <source>
        <dbReference type="ARBA" id="ARBA00022673"/>
    </source>
</evidence>
<protein>
    <recommendedName>
        <fullName evidence="19">Voltage-dependent L-type calcium channel subunit alpha</fullName>
    </recommendedName>
</protein>
<dbReference type="PANTHER" id="PTHR45628">
    <property type="entry name" value="VOLTAGE-DEPENDENT CALCIUM CHANNEL TYPE A SUBUNIT ALPHA-1"/>
    <property type="match status" value="1"/>
</dbReference>
<dbReference type="Ensembl" id="ENSCPGT00000015358.1">
    <property type="protein sequence ID" value="ENSCPGP00000014003.1"/>
    <property type="gene ID" value="ENSCPGG00000005637.1"/>
</dbReference>
<organism evidence="23 24">
    <name type="scientific">Calidris pygmaea</name>
    <name type="common">Spoon-billed sandpiper</name>
    <dbReference type="NCBI Taxonomy" id="425635"/>
    <lineage>
        <taxon>Eukaryota</taxon>
        <taxon>Metazoa</taxon>
        <taxon>Chordata</taxon>
        <taxon>Craniata</taxon>
        <taxon>Vertebrata</taxon>
        <taxon>Euteleostomi</taxon>
        <taxon>Archelosauria</taxon>
        <taxon>Archosauria</taxon>
        <taxon>Dinosauria</taxon>
        <taxon>Saurischia</taxon>
        <taxon>Theropoda</taxon>
        <taxon>Coelurosauria</taxon>
        <taxon>Aves</taxon>
        <taxon>Neognathae</taxon>
        <taxon>Neoaves</taxon>
        <taxon>Charadriiformes</taxon>
        <taxon>Scolopacidae</taxon>
        <taxon>Calidris</taxon>
    </lineage>
</organism>
<dbReference type="GO" id="GO:0005509">
    <property type="term" value="F:calcium ion binding"/>
    <property type="evidence" value="ECO:0007669"/>
    <property type="project" value="InterPro"/>
</dbReference>
<reference evidence="23" key="1">
    <citation type="submission" date="2025-08" db="UniProtKB">
        <authorList>
            <consortium name="Ensembl"/>
        </authorList>
    </citation>
    <scope>IDENTIFICATION</scope>
</reference>
<proteinExistence type="inferred from homology"/>
<feature type="transmembrane region" description="Helical" evidence="21">
    <location>
        <begin position="797"/>
        <end position="816"/>
    </location>
</feature>
<feature type="glycosylation site" description="N-linked (GlcNAc...) asparagine" evidence="18">
    <location>
        <position position="257"/>
    </location>
</feature>
<feature type="binding site" evidence="17">
    <location>
        <position position="1011"/>
    </location>
    <ligand>
        <name>Ca(2+)</name>
        <dbReference type="ChEBI" id="CHEBI:29108"/>
    </ligand>
</feature>
<dbReference type="Gene3D" id="6.10.250.2180">
    <property type="match status" value="1"/>
</dbReference>
<name>A0A8C3PMR3_9CHAR</name>
<comment type="similarity">
    <text evidence="19">Belongs to the calcium channel alpha-1 subunit (TC 1.A.1.11) family.</text>
</comment>
<evidence type="ECO:0000256" key="13">
    <source>
        <dbReference type="ARBA" id="ARBA00023136"/>
    </source>
</evidence>
<sequence length="1807" mass="204726">MEPASPQDDVKKRQQKEKSKKPVPPAAPRPARALFCLTLQNPLRKACISIVEWKPFEIIILLTIFANCVALAIYLPMPEDDTNVANSSLEKIEYAFLIFFAIEAMLKIIAYGFLFHTDAYLRNGWNVLDFSIVSLGLITMTLEQVNAKQGGTSGGKGGFDVKALRAFRVLRPLRLVSGVPSLQVVLNSIIKAMVPLLHIALLVLFMIIIYAIVGQELFKGKMHKTCYYLGTDVIATVALEKPAPCTSSGHGRHCTINGTECRSGWPGPNDGITHFDNFGFAMLTVYQCITMEGWTEVLYWVNDAIGNEWPWIYFVSLILLGSFFVLNLVLGVLSGEFTKEREKAKSRGTFQKLREKQQLEEDLKGYMDWITHAEVMDSDRARGEGTRSAWSKTLSLRVGFLALAILEGRQWRRWNRIFRRKCRDVVKSKFFYWLVILLVALNTLSIASEHHFQPEWLTQVQDNANRVLLALFVAEMLLKMYALGLRQYFMSLFNRFDCFVVCAGILEIILVELGTLSPLGISVLRCIRLLRIFKITRYWTSLSNLVASLLNSVRSIASLLLLLFLFIIVFALLGMQLFGGKFDFEDMEVRRSTFDNFPQALISVFQILTGEDWNSIMYDGIMAYGGPSFPGMLVCIYFIILFVCGNYILLNVFLAIAVDNLAEAESLTLAQKAKAEERKRRKMSRGYPEKSEDEKQMLAKKLEQKAKGEGIPTTAKLKVDEFESNVNEIKDPYPSADFPGDDEEDEPEIPLSPRPRPLAELQLKEKAVPMPEASSFFIFSPTNKFRMLCHRIVNATWFTNFILLFILLSSISLAAEDPIRAESFRNQILGYFDIGFTSVFTVEIVLKMTAYGAFLHKGSFCRNSFNILDLLVVAVSLISMGIESSAISVVKILRVLRVLRPLRAINRAKGLKHVVQCVFVAIKTIGNIVVVTTLLQFMFACIGVQLFKGKFYRCTDPSKMTEKECRGYFINYVDGDPTQIELQQRVWLHSSFHFDNVFSAMMSLFTVSTFEGWPELLYMAIDTNAEDTGPIYNYRVEIAMFFIIYIILIAFFMMNIFVGFVIVTFQEQGESEYKNCELDKNQRQCVQYALKARPLRRYIPKNPYQYQIWYVVTSSYFEYLMFFLILLNTICLGMQHYNQSAEMNHISDILNVAFTILFTLEMILKLMAFKAKGYFGDPWNVFDFLIVIGSIIDVILSEIDTVLASSGGLYCLGGGCDGIDSDDNSRVSITFFRLFRVMRLVKLLSRGEGVRTLLWTFIKSFQALPYVALLIVMLFFIYAVIGMQMFGKIAMVDGTQINRNNNFQTFPQAVLLLFRCATGEAWQEILLDCSYGKQCDPESDFAEGEEYTCGTGFAYFYFISFYMLCAFLIINLFVAVIMDNFDYLTRDWSILGPHHLDEFKRIWAEYDPDAKGRIKHLDVVTLLRRIQPPLGFGKFCPHRVACKRLVCMNMPLNSDGTVTFNATLFALVRTALKIKTEGNFEQANEELRAIIKKIWKRTSMKLLDQVIPPIGDDEVTVGKFYATFLIQEHFRKFMKRQEEYYGYRPKKNPVEIQAGLRSIEEEAAPEIHRAISGDLTAEEELERAMVEAAIEEGIYRRTGGLFGQVDSFLEPSSPLQPHVASQRPLQFTEVGSEDLDSPVFLDDFPQEGNSNVNNANSNDWTWVSLPPLLGKAVTAMLGWSSSLGLPTMKGSFAGAFLSEQPREGAKPLPCCCSGHGMLISLALISGGLVALARDPSFIAVTRDEMVASTQLEMDEVEKAAVELLKGRETLQATKTGSLLGSLSQLGKKLGMEQRHESMSRSVQQPWY</sequence>
<feature type="transmembrane region" description="Helical" evidence="21">
    <location>
        <begin position="556"/>
        <end position="578"/>
    </location>
</feature>
<dbReference type="FunFam" id="1.10.287.70:FF:000007">
    <property type="entry name" value="Voltage-dependent L-type calcium channel subunit alpha"/>
    <property type="match status" value="1"/>
</dbReference>
<evidence type="ECO:0000313" key="24">
    <source>
        <dbReference type="Proteomes" id="UP000694419"/>
    </source>
</evidence>
<feature type="transmembrane region" description="Helical" evidence="21">
    <location>
        <begin position="1355"/>
        <end position="1378"/>
    </location>
</feature>
<feature type="transmembrane region" description="Helical" evidence="21">
    <location>
        <begin position="1038"/>
        <end position="1065"/>
    </location>
</feature>
<keyword evidence="8" id="KW-0677">Repeat</keyword>
<dbReference type="FunFam" id="1.10.287.70:FF:000009">
    <property type="entry name" value="Voltage-dependent L-type calcium channel subunit alpha"/>
    <property type="match status" value="1"/>
</dbReference>
<evidence type="ECO:0000259" key="22">
    <source>
        <dbReference type="PROSITE" id="PS50222"/>
    </source>
</evidence>
<dbReference type="Gene3D" id="6.10.250.2500">
    <property type="match status" value="1"/>
</dbReference>
<feature type="compositionally biased region" description="Acidic residues" evidence="20">
    <location>
        <begin position="739"/>
        <end position="748"/>
    </location>
</feature>
<feature type="region of interest" description="Disordered" evidence="20">
    <location>
        <begin position="728"/>
        <end position="754"/>
    </location>
</feature>
<evidence type="ECO:0000256" key="10">
    <source>
        <dbReference type="ARBA" id="ARBA00022882"/>
    </source>
</evidence>
<keyword evidence="2" id="KW-0813">Transport</keyword>
<feature type="transmembrane region" description="Helical" evidence="21">
    <location>
        <begin position="828"/>
        <end position="850"/>
    </location>
</feature>
<dbReference type="GO" id="GO:0005891">
    <property type="term" value="C:voltage-gated calcium channel complex"/>
    <property type="evidence" value="ECO:0007669"/>
    <property type="project" value="InterPro"/>
</dbReference>
<accession>A0A8C3PMR3</accession>
<dbReference type="SMART" id="SM01062">
    <property type="entry name" value="Ca_chan_IQ"/>
    <property type="match status" value="1"/>
</dbReference>
<feature type="transmembrane region" description="Helical" evidence="21">
    <location>
        <begin position="1116"/>
        <end position="1137"/>
    </location>
</feature>
<evidence type="ECO:0000256" key="11">
    <source>
        <dbReference type="ARBA" id="ARBA00022989"/>
    </source>
</evidence>
<evidence type="ECO:0000256" key="14">
    <source>
        <dbReference type="ARBA" id="ARBA00023157"/>
    </source>
</evidence>
<dbReference type="FunFam" id="1.10.238.10:FF:000063">
    <property type="entry name" value="Voltage-dependent N-type calcium channel subunit alpha"/>
    <property type="match status" value="1"/>
</dbReference>
<evidence type="ECO:0000256" key="17">
    <source>
        <dbReference type="PIRSR" id="PIRSR602077-1"/>
    </source>
</evidence>
<dbReference type="InterPro" id="IPR031649">
    <property type="entry name" value="GPHH_dom"/>
</dbReference>
<dbReference type="Pfam" id="PF00520">
    <property type="entry name" value="Ion_trans"/>
    <property type="match status" value="4"/>
</dbReference>
<evidence type="ECO:0000256" key="8">
    <source>
        <dbReference type="ARBA" id="ARBA00022737"/>
    </source>
</evidence>
<dbReference type="GO" id="GO:0042383">
    <property type="term" value="C:sarcolemma"/>
    <property type="evidence" value="ECO:0007669"/>
    <property type="project" value="UniProtKB-ARBA"/>
</dbReference>
<dbReference type="PRINTS" id="PR01634">
    <property type="entry name" value="LVDCCALPHA1S"/>
</dbReference>
<feature type="transmembrane region" description="Helical" evidence="21">
    <location>
        <begin position="467"/>
        <end position="484"/>
    </location>
</feature>
<comment type="subcellular location">
    <subcellularLocation>
        <location evidence="1 19">Membrane</location>
        <topology evidence="1 19">Multi-pass membrane protein</topology>
    </subcellularLocation>
</comment>
<evidence type="ECO:0000256" key="18">
    <source>
        <dbReference type="PIRSR" id="PIRSR602077-3"/>
    </source>
</evidence>
<dbReference type="InterPro" id="IPR005450">
    <property type="entry name" value="VDCC_L_a1ssu"/>
</dbReference>
<dbReference type="InterPro" id="IPR027359">
    <property type="entry name" value="Volt_channel_dom_sf"/>
</dbReference>
<reference evidence="23" key="2">
    <citation type="submission" date="2025-09" db="UniProtKB">
        <authorList>
            <consortium name="Ensembl"/>
        </authorList>
    </citation>
    <scope>IDENTIFICATION</scope>
</reference>
<feature type="transmembrane region" description="Helical" evidence="21">
    <location>
        <begin position="196"/>
        <end position="213"/>
    </location>
</feature>
<feature type="transmembrane region" description="Helical" evidence="21">
    <location>
        <begin position="311"/>
        <end position="333"/>
    </location>
</feature>
<keyword evidence="6 21" id="KW-0812">Transmembrane</keyword>
<evidence type="ECO:0000256" key="19">
    <source>
        <dbReference type="RuleBase" id="RU003808"/>
    </source>
</evidence>
<dbReference type="InterPro" id="IPR002048">
    <property type="entry name" value="EF_hand_dom"/>
</dbReference>
<feature type="transmembrane region" description="Helical" evidence="21">
    <location>
        <begin position="870"/>
        <end position="893"/>
    </location>
</feature>
<feature type="transmembrane region" description="Helical" evidence="21">
    <location>
        <begin position="1149"/>
        <end position="1169"/>
    </location>
</feature>
<evidence type="ECO:0000256" key="21">
    <source>
        <dbReference type="SAM" id="Phobius"/>
    </source>
</evidence>
<evidence type="ECO:0000256" key="15">
    <source>
        <dbReference type="ARBA" id="ARBA00023180"/>
    </source>
</evidence>
<feature type="region of interest" description="Disordered" evidence="20">
    <location>
        <begin position="1"/>
        <end position="27"/>
    </location>
</feature>
<evidence type="ECO:0000256" key="20">
    <source>
        <dbReference type="SAM" id="MobiDB-lite"/>
    </source>
</evidence>
<dbReference type="SUPFAM" id="SSF81324">
    <property type="entry name" value="Voltage-gated potassium channels"/>
    <property type="match status" value="4"/>
</dbReference>
<keyword evidence="12" id="KW-0406">Ion transport</keyword>
<keyword evidence="16" id="KW-0407">Ion channel</keyword>
<dbReference type="GO" id="GO:0008331">
    <property type="term" value="F:high voltage-gated calcium channel activity"/>
    <property type="evidence" value="ECO:0007669"/>
    <property type="project" value="TreeGrafter"/>
</dbReference>
<keyword evidence="11 21" id="KW-1133">Transmembrane helix</keyword>
<dbReference type="PANTHER" id="PTHR45628:SF9">
    <property type="entry name" value="VOLTAGE-DEPENDENT L-TYPE CALCIUM CHANNEL SUBUNIT ALPHA-1S"/>
    <property type="match status" value="1"/>
</dbReference>
<feature type="domain" description="EF-hand" evidence="22">
    <location>
        <begin position="1394"/>
        <end position="1429"/>
    </location>
</feature>
<evidence type="ECO:0000313" key="23">
    <source>
        <dbReference type="Ensembl" id="ENSCPGP00000014003.1"/>
    </source>
</evidence>
<keyword evidence="4 19" id="KW-0109">Calcium transport</keyword>
<evidence type="ECO:0000256" key="4">
    <source>
        <dbReference type="ARBA" id="ARBA00022568"/>
    </source>
</evidence>
<dbReference type="FunFam" id="1.20.120.350:FF:000040">
    <property type="entry name" value="Voltage-dependent L-type calcium channel subunit alpha"/>
    <property type="match status" value="1"/>
</dbReference>
<dbReference type="PRINTS" id="PR00167">
    <property type="entry name" value="CACHANNEL"/>
</dbReference>
<feature type="binding site" evidence="17">
    <location>
        <position position="611"/>
    </location>
    <ligand>
        <name>Ca(2+)</name>
        <dbReference type="ChEBI" id="CHEBI:29108"/>
    </ligand>
</feature>
<evidence type="ECO:0000256" key="7">
    <source>
        <dbReference type="ARBA" id="ARBA00022723"/>
    </source>
</evidence>
<dbReference type="Gene3D" id="1.10.287.70">
    <property type="match status" value="4"/>
</dbReference>
<keyword evidence="24" id="KW-1185">Reference proteome</keyword>
<feature type="transmembrane region" description="Helical" evidence="21">
    <location>
        <begin position="58"/>
        <end position="75"/>
    </location>
</feature>
<evidence type="ECO:0000256" key="1">
    <source>
        <dbReference type="ARBA" id="ARBA00004141"/>
    </source>
</evidence>
<keyword evidence="13 21" id="KW-0472">Membrane</keyword>
<keyword evidence="9 17" id="KW-0106">Calcium</keyword>
<dbReference type="FunFam" id="1.20.120.350:FF:000010">
    <property type="entry name" value="Voltage-dependent L-type calcium channel subunit alpha"/>
    <property type="match status" value="1"/>
</dbReference>
<feature type="transmembrane region" description="Helical" evidence="21">
    <location>
        <begin position="95"/>
        <end position="115"/>
    </location>
</feature>
<dbReference type="Proteomes" id="UP000694419">
    <property type="component" value="Unplaced"/>
</dbReference>
<dbReference type="FunFam" id="1.20.120.350:FF:000006">
    <property type="entry name" value="Voltage-dependent L-type calcium channel subunit alpha"/>
    <property type="match status" value="1"/>
</dbReference>
<feature type="transmembrane region" description="Helical" evidence="21">
    <location>
        <begin position="632"/>
        <end position="658"/>
    </location>
</feature>
<keyword evidence="15 18" id="KW-0325">Glycoprotein</keyword>
<dbReference type="Pfam" id="PF16905">
    <property type="entry name" value="GPHH"/>
    <property type="match status" value="1"/>
</dbReference>
<comment type="function">
    <text evidence="19">Voltage-sensitive calcium channels (VSCC) mediate the entry of calcium ions into excitable cells and are also involved in a variety of calcium-dependent processes, including muscle contraction, hormone or neurotransmitter release, gene expression, cell motility, cell division and cell death.</text>
</comment>
<evidence type="ECO:0000256" key="3">
    <source>
        <dbReference type="ARBA" id="ARBA00022553"/>
    </source>
</evidence>
<evidence type="ECO:0000256" key="6">
    <source>
        <dbReference type="ARBA" id="ARBA00022692"/>
    </source>
</evidence>
<feature type="transmembrane region" description="Helical" evidence="21">
    <location>
        <begin position="430"/>
        <end position="447"/>
    </location>
</feature>
<evidence type="ECO:0000256" key="12">
    <source>
        <dbReference type="ARBA" id="ARBA00023065"/>
    </source>
</evidence>
<dbReference type="InterPro" id="IPR050599">
    <property type="entry name" value="VDCC_alpha-1_subunit"/>
</dbReference>
<keyword evidence="7 17" id="KW-0479">Metal-binding</keyword>
<dbReference type="SUPFAM" id="SSF47473">
    <property type="entry name" value="EF-hand"/>
    <property type="match status" value="1"/>
</dbReference>
<evidence type="ECO:0000256" key="16">
    <source>
        <dbReference type="ARBA" id="ARBA00023303"/>
    </source>
</evidence>
<dbReference type="PROSITE" id="PS50222">
    <property type="entry name" value="EF_HAND_2"/>
    <property type="match status" value="1"/>
</dbReference>
<keyword evidence="3" id="KW-0597">Phosphoprotein</keyword>
<feature type="transmembrane region" description="Helical" evidence="21">
    <location>
        <begin position="914"/>
        <end position="947"/>
    </location>
</feature>
<dbReference type="Gene3D" id="1.20.120.350">
    <property type="entry name" value="Voltage-gated potassium channels. Chain C"/>
    <property type="match status" value="4"/>
</dbReference>
<dbReference type="FunFam" id="1.10.287.70:FF:000021">
    <property type="entry name" value="Voltage-dependent L-type calcium channel subunit alpha"/>
    <property type="match status" value="1"/>
</dbReference>